<accession>A0A838CT38</accession>
<evidence type="ECO:0000259" key="1">
    <source>
        <dbReference type="Pfam" id="PF07995"/>
    </source>
</evidence>
<reference evidence="2 3" key="1">
    <citation type="journal article" date="2004" name="Extremophiles">
        <title>Halobacillus locisalis sp. nov., a halophilic bacterium isolated from a marine solar saltern of the Yellow Sea in Korea.</title>
        <authorList>
            <person name="Yoon J.H."/>
            <person name="Kang K.H."/>
            <person name="Oh T.K."/>
            <person name="Park Y.H."/>
        </authorList>
    </citation>
    <scope>NUCLEOTIDE SEQUENCE [LARGE SCALE GENOMIC DNA]</scope>
    <source>
        <strain evidence="2 3">KCTC 3788</strain>
    </source>
</reference>
<feature type="domain" description="Glucose/Sorbosone dehydrogenase" evidence="1">
    <location>
        <begin position="35"/>
        <end position="327"/>
    </location>
</feature>
<dbReference type="PROSITE" id="PS51257">
    <property type="entry name" value="PROKAR_LIPOPROTEIN"/>
    <property type="match status" value="1"/>
</dbReference>
<dbReference type="Pfam" id="PF07995">
    <property type="entry name" value="GSDH"/>
    <property type="match status" value="1"/>
</dbReference>
<dbReference type="PANTHER" id="PTHR19328:SF13">
    <property type="entry name" value="HIPL1 PROTEIN"/>
    <property type="match status" value="1"/>
</dbReference>
<dbReference type="SUPFAM" id="SSF50952">
    <property type="entry name" value="Soluble quinoprotein glucose dehydrogenase"/>
    <property type="match status" value="1"/>
</dbReference>
<proteinExistence type="predicted"/>
<evidence type="ECO:0000313" key="2">
    <source>
        <dbReference type="EMBL" id="MBA2175111.1"/>
    </source>
</evidence>
<dbReference type="Proteomes" id="UP000571017">
    <property type="component" value="Unassembled WGS sequence"/>
</dbReference>
<evidence type="ECO:0000313" key="3">
    <source>
        <dbReference type="Proteomes" id="UP000571017"/>
    </source>
</evidence>
<name>A0A838CT38_9BACI</name>
<keyword evidence="3" id="KW-1185">Reference proteome</keyword>
<dbReference type="RefSeq" id="WP_181472147.1">
    <property type="nucleotide sequence ID" value="NZ_JACEFG010000002.1"/>
</dbReference>
<protein>
    <submittedName>
        <fullName evidence="2">PQQ-dependent sugar dehydrogenase</fullName>
    </submittedName>
</protein>
<dbReference type="InterPro" id="IPR012938">
    <property type="entry name" value="Glc/Sorbosone_DH"/>
</dbReference>
<gene>
    <name evidence="2" type="ORF">H0266_09420</name>
</gene>
<comment type="caution">
    <text evidence="2">The sequence shown here is derived from an EMBL/GenBank/DDBJ whole genome shotgun (WGS) entry which is preliminary data.</text>
</comment>
<dbReference type="InterPro" id="IPR011042">
    <property type="entry name" value="6-blade_b-propeller_TolB-like"/>
</dbReference>
<organism evidence="2 3">
    <name type="scientific">Halobacillus locisalis</name>
    <dbReference type="NCBI Taxonomy" id="220753"/>
    <lineage>
        <taxon>Bacteria</taxon>
        <taxon>Bacillati</taxon>
        <taxon>Bacillota</taxon>
        <taxon>Bacilli</taxon>
        <taxon>Bacillales</taxon>
        <taxon>Bacillaceae</taxon>
        <taxon>Halobacillus</taxon>
    </lineage>
</organism>
<dbReference type="InterPro" id="IPR011041">
    <property type="entry name" value="Quinoprot_gluc/sorb_DH_b-prop"/>
</dbReference>
<dbReference type="Gene3D" id="2.120.10.30">
    <property type="entry name" value="TolB, C-terminal domain"/>
    <property type="match status" value="1"/>
</dbReference>
<dbReference type="EMBL" id="JACEFG010000002">
    <property type="protein sequence ID" value="MBA2175111.1"/>
    <property type="molecule type" value="Genomic_DNA"/>
</dbReference>
<dbReference type="PANTHER" id="PTHR19328">
    <property type="entry name" value="HEDGEHOG-INTERACTING PROTEIN"/>
    <property type="match status" value="1"/>
</dbReference>
<dbReference type="AlphaFoldDB" id="A0A838CT38"/>
<sequence>MKRIYWLLLVVFIVACSSENVEETGDKFQSIVAELRAPWDIEHSESTFYISERAGSIVSWQEGEGKERLPVQTDRDILQRGEGGLLGLRLHPDFATNARAFAYHTYEENGAIQNRVIVLEKQSDTWKEVDVILEGIPGARFHNGGRLEVGPDEKLYVTTGDALQESIAQDRGQLAGKILRMNLDGSVPADNPSEGSHVYSYGHRNPQGIAWSDSGEMFASEHGPDAHDEINQIKAGENYGWPDAVGENHGDSVMAPIFQTGDNTWAPSGIVVHDDRLFIATLRGTALRTLLFSGEDPQVVTNSYGRIRDVEKIDDEVYFITNNTDGRGNPADGDDKLVRFSP</sequence>